<keyword evidence="1" id="KW-0472">Membrane</keyword>
<dbReference type="Gene3D" id="2.40.50.90">
    <property type="match status" value="1"/>
</dbReference>
<dbReference type="STRING" id="51028.A0A0N4VF17"/>
<organism evidence="4">
    <name type="scientific">Enterobius vermicularis</name>
    <name type="common">Human pinworm</name>
    <dbReference type="NCBI Taxonomy" id="51028"/>
    <lineage>
        <taxon>Eukaryota</taxon>
        <taxon>Metazoa</taxon>
        <taxon>Ecdysozoa</taxon>
        <taxon>Nematoda</taxon>
        <taxon>Chromadorea</taxon>
        <taxon>Rhabditida</taxon>
        <taxon>Spirurina</taxon>
        <taxon>Oxyuridomorpha</taxon>
        <taxon>Oxyuroidea</taxon>
        <taxon>Oxyuridae</taxon>
        <taxon>Enterobius</taxon>
    </lineage>
</organism>
<proteinExistence type="predicted"/>
<dbReference type="InterPro" id="IPR042421">
    <property type="entry name" value="C3orf33-like"/>
</dbReference>
<dbReference type="InterPro" id="IPR035437">
    <property type="entry name" value="SNase_OB-fold_sf"/>
</dbReference>
<dbReference type="PANTHER" id="PTHR28434:SF1">
    <property type="entry name" value="PROTEIN C3ORF33"/>
    <property type="match status" value="1"/>
</dbReference>
<keyword evidence="1" id="KW-1133">Transmembrane helix</keyword>
<sequence length="313" mass="35901">MSEKSDADTVVKDVERVRIVEPVSRTNAIIVRGAILGTGLVGIAIFLRSSRLFSRFETVSQIPKEFIRKEFELKGKVRRVLPAGVLKVEHIPVLELPRALSFRRRKEVFKLLNVRLAGLDVTDAGTHFLDNELRLQNKKILFKALKTSGEGNNFVDADVTLPKTFFIHTNVNVDLVRRGYAKVLGPDRLDHKKALEEVPPYSRLVSKLLMSEKIADRRGVGIWQRDTWVESLAAYPSQFSQIVKHSALTRFAVCILTYLVTKDLAKVSIRLAEQGYYLMAAIFRYLIHVYKVFSAVVDRSYVFYSRFRQKFRR</sequence>
<dbReference type="PANTHER" id="PTHR28434">
    <property type="entry name" value="PROTEIN C3ORF33"/>
    <property type="match status" value="1"/>
</dbReference>
<keyword evidence="3" id="KW-1185">Reference proteome</keyword>
<dbReference type="AlphaFoldDB" id="A0A0N4VF17"/>
<evidence type="ECO:0000313" key="2">
    <source>
        <dbReference type="EMBL" id="VDD93986.1"/>
    </source>
</evidence>
<dbReference type="SUPFAM" id="SSF50199">
    <property type="entry name" value="Staphylococcal nuclease"/>
    <property type="match status" value="1"/>
</dbReference>
<protein>
    <submittedName>
        <fullName evidence="4">TNase-like domain-containing protein</fullName>
    </submittedName>
</protein>
<evidence type="ECO:0000313" key="3">
    <source>
        <dbReference type="Proteomes" id="UP000274131"/>
    </source>
</evidence>
<evidence type="ECO:0000313" key="4">
    <source>
        <dbReference type="WBParaSite" id="EVEC_0000931101-mRNA-1"/>
    </source>
</evidence>
<gene>
    <name evidence="2" type="ORF">EVEC_LOCUS8737</name>
</gene>
<reference evidence="4" key="1">
    <citation type="submission" date="2017-02" db="UniProtKB">
        <authorList>
            <consortium name="WormBaseParasite"/>
        </authorList>
    </citation>
    <scope>IDENTIFICATION</scope>
</reference>
<dbReference type="OrthoDB" id="6220511at2759"/>
<dbReference type="GO" id="GO:0005615">
    <property type="term" value="C:extracellular space"/>
    <property type="evidence" value="ECO:0007669"/>
    <property type="project" value="TreeGrafter"/>
</dbReference>
<dbReference type="EMBL" id="UXUI01009581">
    <property type="protein sequence ID" value="VDD93986.1"/>
    <property type="molecule type" value="Genomic_DNA"/>
</dbReference>
<dbReference type="Proteomes" id="UP000274131">
    <property type="component" value="Unassembled WGS sequence"/>
</dbReference>
<accession>A0A0N4VF17</accession>
<feature type="transmembrane region" description="Helical" evidence="1">
    <location>
        <begin position="29"/>
        <end position="47"/>
    </location>
</feature>
<reference evidence="2 3" key="2">
    <citation type="submission" date="2018-10" db="EMBL/GenBank/DDBJ databases">
        <authorList>
            <consortium name="Pathogen Informatics"/>
        </authorList>
    </citation>
    <scope>NUCLEOTIDE SEQUENCE [LARGE SCALE GENOMIC DNA]</scope>
</reference>
<dbReference type="WBParaSite" id="EVEC_0000931101-mRNA-1">
    <property type="protein sequence ID" value="EVEC_0000931101-mRNA-1"/>
    <property type="gene ID" value="EVEC_0000931101"/>
</dbReference>
<evidence type="ECO:0000256" key="1">
    <source>
        <dbReference type="SAM" id="Phobius"/>
    </source>
</evidence>
<name>A0A0N4VF17_ENTVE</name>
<keyword evidence="1" id="KW-0812">Transmembrane</keyword>